<evidence type="ECO:0000256" key="3">
    <source>
        <dbReference type="ARBA" id="ARBA00023315"/>
    </source>
</evidence>
<dbReference type="CDD" id="cd07989">
    <property type="entry name" value="LPLAT_AGPAT-like"/>
    <property type="match status" value="1"/>
</dbReference>
<name>F3ZZM9_MAHA5</name>
<dbReference type="STRING" id="697281.Mahau_1674"/>
<evidence type="ECO:0000313" key="7">
    <source>
        <dbReference type="Proteomes" id="UP000008457"/>
    </source>
</evidence>
<reference evidence="7" key="1">
    <citation type="submission" date="2010-11" db="EMBL/GenBank/DDBJ databases">
        <title>The complete genome of Mahella australiensis DSM 15567.</title>
        <authorList>
            <consortium name="US DOE Joint Genome Institute (JGI-PGF)"/>
            <person name="Lucas S."/>
            <person name="Copeland A."/>
            <person name="Lapidus A."/>
            <person name="Bruce D."/>
            <person name="Goodwin L."/>
            <person name="Pitluck S."/>
            <person name="Kyrpides N."/>
            <person name="Mavromatis K."/>
            <person name="Pagani I."/>
            <person name="Ivanova N."/>
            <person name="Teshima H."/>
            <person name="Brettin T."/>
            <person name="Detter J.C."/>
            <person name="Han C."/>
            <person name="Tapia R."/>
            <person name="Land M."/>
            <person name="Hauser L."/>
            <person name="Markowitz V."/>
            <person name="Cheng J.-F."/>
            <person name="Hugenholtz P."/>
            <person name="Woyke T."/>
            <person name="Wu D."/>
            <person name="Spring S."/>
            <person name="Pukall R."/>
            <person name="Steenblock K."/>
            <person name="Schneider S."/>
            <person name="Klenk H.-P."/>
            <person name="Eisen J.A."/>
        </authorList>
    </citation>
    <scope>NUCLEOTIDE SEQUENCE [LARGE SCALE GENOMIC DNA]</scope>
    <source>
        <strain evidence="7">DSM 15567 / CIP 107919 / 50-1 BON</strain>
    </source>
</reference>
<keyword evidence="2 4" id="KW-0808">Transferase</keyword>
<keyword evidence="4" id="KW-0594">Phospholipid biosynthesis</keyword>
<dbReference type="SUPFAM" id="SSF69593">
    <property type="entry name" value="Glycerol-3-phosphate (1)-acyltransferase"/>
    <property type="match status" value="1"/>
</dbReference>
<dbReference type="GO" id="GO:0003841">
    <property type="term" value="F:1-acylglycerol-3-phosphate O-acyltransferase activity"/>
    <property type="evidence" value="ECO:0007669"/>
    <property type="project" value="UniProtKB-UniRule"/>
</dbReference>
<evidence type="ECO:0000256" key="1">
    <source>
        <dbReference type="ARBA" id="ARBA00008655"/>
    </source>
</evidence>
<comment type="similarity">
    <text evidence="1 4">Belongs to the 1-acyl-sn-glycerol-3-phosphate acyltransferase family.</text>
</comment>
<evidence type="ECO:0000259" key="5">
    <source>
        <dbReference type="SMART" id="SM00563"/>
    </source>
</evidence>
<keyword evidence="3 4" id="KW-0012">Acyltransferase</keyword>
<keyword evidence="7" id="KW-1185">Reference proteome</keyword>
<dbReference type="SMART" id="SM00563">
    <property type="entry name" value="PlsC"/>
    <property type="match status" value="1"/>
</dbReference>
<keyword evidence="4" id="KW-0444">Lipid biosynthesis</keyword>
<comment type="domain">
    <text evidence="4">The HXXXXD motif is essential for acyltransferase activity and may constitute the binding site for the phosphate moiety of the glycerol-3-phosphate.</text>
</comment>
<dbReference type="OrthoDB" id="9803035at2"/>
<feature type="domain" description="Phospholipid/glycerol acyltransferase" evidence="5">
    <location>
        <begin position="38"/>
        <end position="150"/>
    </location>
</feature>
<dbReference type="EMBL" id="CP002360">
    <property type="protein sequence ID" value="AEE96855.1"/>
    <property type="molecule type" value="Genomic_DNA"/>
</dbReference>
<reference evidence="6 7" key="2">
    <citation type="journal article" date="2011" name="Stand. Genomic Sci.">
        <title>Complete genome sequence of Mahella australiensis type strain (50-1 BON).</title>
        <authorList>
            <person name="Sikorski J."/>
            <person name="Teshima H."/>
            <person name="Nolan M."/>
            <person name="Lucas S."/>
            <person name="Hammon N."/>
            <person name="Deshpande S."/>
            <person name="Cheng J.F."/>
            <person name="Pitluck S."/>
            <person name="Liolios K."/>
            <person name="Pagani I."/>
            <person name="Ivanova N."/>
            <person name="Huntemann M."/>
            <person name="Mavromatis K."/>
            <person name="Ovchinikova G."/>
            <person name="Pati A."/>
            <person name="Tapia R."/>
            <person name="Han C."/>
            <person name="Goodwin L."/>
            <person name="Chen A."/>
            <person name="Palaniappan K."/>
            <person name="Land M."/>
            <person name="Hauser L."/>
            <person name="Ngatchou-Djao O.D."/>
            <person name="Rohde M."/>
            <person name="Pukall R."/>
            <person name="Spring S."/>
            <person name="Abt B."/>
            <person name="Goker M."/>
            <person name="Detter J.C."/>
            <person name="Woyke T."/>
            <person name="Bristow J."/>
            <person name="Markowitz V."/>
            <person name="Hugenholtz P."/>
            <person name="Eisen J.A."/>
            <person name="Kyrpides N.C."/>
            <person name="Klenk H.P."/>
            <person name="Lapidus A."/>
        </authorList>
    </citation>
    <scope>NUCLEOTIDE SEQUENCE [LARGE SCALE GENOMIC DNA]</scope>
    <source>
        <strain evidence="7">DSM 15567 / CIP 107919 / 50-1 BON</strain>
    </source>
</reference>
<proteinExistence type="inferred from homology"/>
<dbReference type="NCBIfam" id="TIGR00530">
    <property type="entry name" value="AGP_acyltrn"/>
    <property type="match status" value="1"/>
</dbReference>
<sequence>MRVDWFYRICKFIIKPTLMLLYGLRIVNKENIPEKSGCIIYANHTSYLDPVVIGAMLDRPINFMAKEELFHIPVLSNIIKLWGAFPVKRNAADITAIRKALNLIKKGELFGIFPEGTRSKDGHIAMLQPGVALIALKANAPVIPVFIEPYKLFGRTNIYVGEPLDLSQYAKNNNDANKLEEISDIMYEALLRLKA</sequence>
<dbReference type="eggNOG" id="COG0204">
    <property type="taxonomic scope" value="Bacteria"/>
</dbReference>
<comment type="catalytic activity">
    <reaction evidence="4">
        <text>a 1-acyl-sn-glycero-3-phosphate + an acyl-CoA = a 1,2-diacyl-sn-glycero-3-phosphate + CoA</text>
        <dbReference type="Rhea" id="RHEA:19709"/>
        <dbReference type="ChEBI" id="CHEBI:57287"/>
        <dbReference type="ChEBI" id="CHEBI:57970"/>
        <dbReference type="ChEBI" id="CHEBI:58342"/>
        <dbReference type="ChEBI" id="CHEBI:58608"/>
        <dbReference type="EC" id="2.3.1.51"/>
    </reaction>
</comment>
<keyword evidence="4" id="KW-1208">Phospholipid metabolism</keyword>
<evidence type="ECO:0000313" key="6">
    <source>
        <dbReference type="EMBL" id="AEE96855.1"/>
    </source>
</evidence>
<evidence type="ECO:0000256" key="2">
    <source>
        <dbReference type="ARBA" id="ARBA00022679"/>
    </source>
</evidence>
<organism evidence="6 7">
    <name type="scientific">Mahella australiensis (strain DSM 15567 / CIP 107919 / 50-1 BON)</name>
    <dbReference type="NCBI Taxonomy" id="697281"/>
    <lineage>
        <taxon>Bacteria</taxon>
        <taxon>Bacillati</taxon>
        <taxon>Bacillota</taxon>
        <taxon>Clostridia</taxon>
        <taxon>Thermoanaerobacterales</taxon>
        <taxon>Thermoanaerobacterales Family IV. Incertae Sedis</taxon>
        <taxon>Mahella</taxon>
    </lineage>
</organism>
<dbReference type="GO" id="GO:0006654">
    <property type="term" value="P:phosphatidic acid biosynthetic process"/>
    <property type="evidence" value="ECO:0007669"/>
    <property type="project" value="TreeGrafter"/>
</dbReference>
<dbReference type="InterPro" id="IPR002123">
    <property type="entry name" value="Plipid/glycerol_acylTrfase"/>
</dbReference>
<dbReference type="EC" id="2.3.1.51" evidence="4"/>
<keyword evidence="4" id="KW-0443">Lipid metabolism</keyword>
<dbReference type="HOGENOM" id="CLU_027938_4_5_9"/>
<dbReference type="Proteomes" id="UP000008457">
    <property type="component" value="Chromosome"/>
</dbReference>
<accession>F3ZZM9</accession>
<dbReference type="AlphaFoldDB" id="F3ZZM9"/>
<protein>
    <recommendedName>
        <fullName evidence="4">1-acyl-sn-glycerol-3-phosphate acyltransferase</fullName>
        <ecNumber evidence="4">2.3.1.51</ecNumber>
    </recommendedName>
</protein>
<dbReference type="Pfam" id="PF01553">
    <property type="entry name" value="Acyltransferase"/>
    <property type="match status" value="1"/>
</dbReference>
<evidence type="ECO:0000256" key="4">
    <source>
        <dbReference type="RuleBase" id="RU361267"/>
    </source>
</evidence>
<dbReference type="PANTHER" id="PTHR10434">
    <property type="entry name" value="1-ACYL-SN-GLYCEROL-3-PHOSPHATE ACYLTRANSFERASE"/>
    <property type="match status" value="1"/>
</dbReference>
<gene>
    <name evidence="6" type="ordered locus">Mahau_1674</name>
</gene>
<dbReference type="KEGG" id="mas:Mahau_1674"/>
<dbReference type="RefSeq" id="WP_013781283.1">
    <property type="nucleotide sequence ID" value="NC_015520.1"/>
</dbReference>
<dbReference type="GO" id="GO:0016020">
    <property type="term" value="C:membrane"/>
    <property type="evidence" value="ECO:0007669"/>
    <property type="project" value="InterPro"/>
</dbReference>
<dbReference type="InterPro" id="IPR004552">
    <property type="entry name" value="AGP_acyltrans"/>
</dbReference>
<dbReference type="PANTHER" id="PTHR10434:SF11">
    <property type="entry name" value="1-ACYL-SN-GLYCEROL-3-PHOSPHATE ACYLTRANSFERASE"/>
    <property type="match status" value="1"/>
</dbReference>